<evidence type="ECO:0000313" key="3">
    <source>
        <dbReference type="Proteomes" id="UP000772434"/>
    </source>
</evidence>
<comment type="caution">
    <text evidence="2">The sequence shown here is derived from an EMBL/GenBank/DDBJ whole genome shotgun (WGS) entry which is preliminary data.</text>
</comment>
<feature type="transmembrane region" description="Helical" evidence="1">
    <location>
        <begin position="122"/>
        <end position="146"/>
    </location>
</feature>
<feature type="transmembrane region" description="Helical" evidence="1">
    <location>
        <begin position="167"/>
        <end position="185"/>
    </location>
</feature>
<feature type="transmembrane region" description="Helical" evidence="1">
    <location>
        <begin position="7"/>
        <end position="25"/>
    </location>
</feature>
<reference evidence="2" key="1">
    <citation type="submission" date="2020-11" db="EMBL/GenBank/DDBJ databases">
        <authorList>
            <consortium name="DOE Joint Genome Institute"/>
            <person name="Ahrendt S."/>
            <person name="Riley R."/>
            <person name="Andreopoulos W."/>
            <person name="Labutti K."/>
            <person name="Pangilinan J."/>
            <person name="Ruiz-Duenas F.J."/>
            <person name="Barrasa J.M."/>
            <person name="Sanchez-Garcia M."/>
            <person name="Camarero S."/>
            <person name="Miyauchi S."/>
            <person name="Serrano A."/>
            <person name="Linde D."/>
            <person name="Babiker R."/>
            <person name="Drula E."/>
            <person name="Ayuso-Fernandez I."/>
            <person name="Pacheco R."/>
            <person name="Padilla G."/>
            <person name="Ferreira P."/>
            <person name="Barriuso J."/>
            <person name="Kellner H."/>
            <person name="Castanera R."/>
            <person name="Alfaro M."/>
            <person name="Ramirez L."/>
            <person name="Pisabarro A.G."/>
            <person name="Kuo A."/>
            <person name="Tritt A."/>
            <person name="Lipzen A."/>
            <person name="He G."/>
            <person name="Yan M."/>
            <person name="Ng V."/>
            <person name="Cullen D."/>
            <person name="Martin F."/>
            <person name="Rosso M.-N."/>
            <person name="Henrissat B."/>
            <person name="Hibbett D."/>
            <person name="Martinez A.T."/>
            <person name="Grigoriev I.V."/>
        </authorList>
    </citation>
    <scope>NUCLEOTIDE SEQUENCE</scope>
    <source>
        <strain evidence="2">AH 40177</strain>
    </source>
</reference>
<organism evidence="2 3">
    <name type="scientific">Rhodocollybia butyracea</name>
    <dbReference type="NCBI Taxonomy" id="206335"/>
    <lineage>
        <taxon>Eukaryota</taxon>
        <taxon>Fungi</taxon>
        <taxon>Dikarya</taxon>
        <taxon>Basidiomycota</taxon>
        <taxon>Agaricomycotina</taxon>
        <taxon>Agaricomycetes</taxon>
        <taxon>Agaricomycetidae</taxon>
        <taxon>Agaricales</taxon>
        <taxon>Marasmiineae</taxon>
        <taxon>Omphalotaceae</taxon>
        <taxon>Rhodocollybia</taxon>
    </lineage>
</organism>
<feature type="transmembrane region" description="Helical" evidence="1">
    <location>
        <begin position="70"/>
        <end position="90"/>
    </location>
</feature>
<accession>A0A9P5PQ17</accession>
<keyword evidence="3" id="KW-1185">Reference proteome</keyword>
<evidence type="ECO:0000313" key="2">
    <source>
        <dbReference type="EMBL" id="KAF9070041.1"/>
    </source>
</evidence>
<keyword evidence="1" id="KW-1133">Transmembrane helix</keyword>
<protein>
    <submittedName>
        <fullName evidence="2">Uncharacterized protein</fullName>
    </submittedName>
</protein>
<gene>
    <name evidence="2" type="ORF">BDP27DRAFT_1324598</name>
</gene>
<evidence type="ECO:0000256" key="1">
    <source>
        <dbReference type="SAM" id="Phobius"/>
    </source>
</evidence>
<feature type="transmembrane region" description="Helical" evidence="1">
    <location>
        <begin position="37"/>
        <end position="58"/>
    </location>
</feature>
<keyword evidence="1" id="KW-0812">Transmembrane</keyword>
<dbReference type="OrthoDB" id="2940333at2759"/>
<dbReference type="Proteomes" id="UP000772434">
    <property type="component" value="Unassembled WGS sequence"/>
</dbReference>
<dbReference type="EMBL" id="JADNRY010000045">
    <property type="protein sequence ID" value="KAF9070041.1"/>
    <property type="molecule type" value="Genomic_DNA"/>
</dbReference>
<proteinExistence type="predicted"/>
<sequence length="269" mass="29517">MSISSSAFIIARYGALAEIILFVVPKLCGPASVEINLQTVAGILRLLSIFASEFIVAVRTWAIWNRSRRILIGLTIFSLATMIPTAVIIGERIALNRVVPLAIPKFGEICSLTIGDITAKFIVPYIVVIFYECVNLTLTLIQIVRWRRTIPENVRAPIIDTLWRDGIMHFLLMLVLGLMNTGIVLQQVPQVRSGGSQLQAVFQSILSTRSVLHLARSRDSRDITAPGCSVYQSSGGIQFTSVYGDCSASEPRIRTASVTVSGRELAIRS</sequence>
<name>A0A9P5PQ17_9AGAR</name>
<keyword evidence="1" id="KW-0472">Membrane</keyword>
<dbReference type="AlphaFoldDB" id="A0A9P5PQ17"/>